<dbReference type="Proteomes" id="UP001233999">
    <property type="component" value="Unassembled WGS sequence"/>
</dbReference>
<dbReference type="EMBL" id="JASPKZ010008205">
    <property type="protein sequence ID" value="KAJ9580690.1"/>
    <property type="molecule type" value="Genomic_DNA"/>
</dbReference>
<accession>A0AAD8E804</accession>
<reference evidence="1" key="2">
    <citation type="submission" date="2023-05" db="EMBL/GenBank/DDBJ databases">
        <authorList>
            <person name="Fouks B."/>
        </authorList>
    </citation>
    <scope>NUCLEOTIDE SEQUENCE</scope>
    <source>
        <strain evidence="1">Stay&amp;Tobe</strain>
        <tissue evidence="1">Testes</tissue>
    </source>
</reference>
<evidence type="ECO:0000313" key="2">
    <source>
        <dbReference type="Proteomes" id="UP001233999"/>
    </source>
</evidence>
<feature type="non-terminal residue" evidence="1">
    <location>
        <position position="1"/>
    </location>
</feature>
<evidence type="ECO:0000313" key="1">
    <source>
        <dbReference type="EMBL" id="KAJ9580690.1"/>
    </source>
</evidence>
<protein>
    <submittedName>
        <fullName evidence="1">Uncharacterized protein</fullName>
    </submittedName>
</protein>
<feature type="non-terminal residue" evidence="1">
    <location>
        <position position="82"/>
    </location>
</feature>
<sequence>IVARHPLLYKQTTIKICFSSGFIAESKNKDMIITSSKVLSEYIWEVLDEFVHVGDRQLRVQTCPADEHVLLLNNFTLLDGIA</sequence>
<comment type="caution">
    <text evidence="1">The sequence shown here is derived from an EMBL/GenBank/DDBJ whole genome shotgun (WGS) entry which is preliminary data.</text>
</comment>
<organism evidence="1 2">
    <name type="scientific">Diploptera punctata</name>
    <name type="common">Pacific beetle cockroach</name>
    <dbReference type="NCBI Taxonomy" id="6984"/>
    <lineage>
        <taxon>Eukaryota</taxon>
        <taxon>Metazoa</taxon>
        <taxon>Ecdysozoa</taxon>
        <taxon>Arthropoda</taxon>
        <taxon>Hexapoda</taxon>
        <taxon>Insecta</taxon>
        <taxon>Pterygota</taxon>
        <taxon>Neoptera</taxon>
        <taxon>Polyneoptera</taxon>
        <taxon>Dictyoptera</taxon>
        <taxon>Blattodea</taxon>
        <taxon>Blaberoidea</taxon>
        <taxon>Blaberidae</taxon>
        <taxon>Diplopterinae</taxon>
        <taxon>Diploptera</taxon>
    </lineage>
</organism>
<dbReference type="AlphaFoldDB" id="A0AAD8E804"/>
<keyword evidence="2" id="KW-1185">Reference proteome</keyword>
<gene>
    <name evidence="1" type="ORF">L9F63_024131</name>
</gene>
<proteinExistence type="predicted"/>
<reference evidence="1" key="1">
    <citation type="journal article" date="2023" name="IScience">
        <title>Live-bearing cockroach genome reveals convergent evolutionary mechanisms linked to viviparity in insects and beyond.</title>
        <authorList>
            <person name="Fouks B."/>
            <person name="Harrison M.C."/>
            <person name="Mikhailova A.A."/>
            <person name="Marchal E."/>
            <person name="English S."/>
            <person name="Carruthers M."/>
            <person name="Jennings E.C."/>
            <person name="Chiamaka E.L."/>
            <person name="Frigard R.A."/>
            <person name="Pippel M."/>
            <person name="Attardo G.M."/>
            <person name="Benoit J.B."/>
            <person name="Bornberg-Bauer E."/>
            <person name="Tobe S.S."/>
        </authorList>
    </citation>
    <scope>NUCLEOTIDE SEQUENCE</scope>
    <source>
        <strain evidence="1">Stay&amp;Tobe</strain>
    </source>
</reference>
<name>A0AAD8E804_DIPPU</name>